<dbReference type="SUPFAM" id="SSF55681">
    <property type="entry name" value="Class II aaRS and biotin synthetases"/>
    <property type="match status" value="1"/>
</dbReference>
<dbReference type="InterPro" id="IPR045864">
    <property type="entry name" value="aa-tRNA-synth_II/BPL/LPL"/>
</dbReference>
<evidence type="ECO:0000256" key="7">
    <source>
        <dbReference type="ARBA" id="ARBA00022490"/>
    </source>
</evidence>
<dbReference type="Pfam" id="PF17759">
    <property type="entry name" value="tRNA_synthFbeta"/>
    <property type="match status" value="1"/>
</dbReference>
<comment type="cofactor">
    <cofactor evidence="1">
        <name>Mg(2+)</name>
        <dbReference type="ChEBI" id="CHEBI:18420"/>
    </cofactor>
</comment>
<reference evidence="20 21" key="1">
    <citation type="journal article" date="2016" name="Nat. Commun.">
        <title>Thousands of microbial genomes shed light on interconnected biogeochemical processes in an aquifer system.</title>
        <authorList>
            <person name="Anantharaman K."/>
            <person name="Brown C.T."/>
            <person name="Hug L.A."/>
            <person name="Sharon I."/>
            <person name="Castelle C.J."/>
            <person name="Probst A.J."/>
            <person name="Thomas B.C."/>
            <person name="Singh A."/>
            <person name="Wilkins M.J."/>
            <person name="Karaoz U."/>
            <person name="Brodie E.L."/>
            <person name="Williams K.H."/>
            <person name="Hubbard S.S."/>
            <person name="Banfield J.F."/>
        </authorList>
    </citation>
    <scope>NUCLEOTIDE SEQUENCE [LARGE SCALE GENOMIC DNA]</scope>
</reference>
<keyword evidence="13" id="KW-0460">Magnesium</keyword>
<dbReference type="InterPro" id="IPR036690">
    <property type="entry name" value="Fdx_antiC-bd_sf"/>
</dbReference>
<dbReference type="InterPro" id="IPR041616">
    <property type="entry name" value="PheRS_beta_core"/>
</dbReference>
<evidence type="ECO:0000256" key="10">
    <source>
        <dbReference type="ARBA" id="ARBA00022723"/>
    </source>
</evidence>
<evidence type="ECO:0000313" key="20">
    <source>
        <dbReference type="EMBL" id="OGD23950.1"/>
    </source>
</evidence>
<evidence type="ECO:0000256" key="17">
    <source>
        <dbReference type="ARBA" id="ARBA00033189"/>
    </source>
</evidence>
<keyword evidence="12" id="KW-0067">ATP-binding</keyword>
<gene>
    <name evidence="20" type="ORF">A2Z10_02425</name>
</gene>
<evidence type="ECO:0000256" key="14">
    <source>
        <dbReference type="ARBA" id="ARBA00022884"/>
    </source>
</evidence>
<keyword evidence="11" id="KW-0547">Nucleotide-binding</keyword>
<dbReference type="InterPro" id="IPR045060">
    <property type="entry name" value="Phe-tRNA-ligase_IIc_bsu"/>
</dbReference>
<evidence type="ECO:0000256" key="11">
    <source>
        <dbReference type="ARBA" id="ARBA00022741"/>
    </source>
</evidence>
<keyword evidence="8" id="KW-0820">tRNA-binding</keyword>
<keyword evidence="10" id="KW-0479">Metal-binding</keyword>
<evidence type="ECO:0000259" key="19">
    <source>
        <dbReference type="PROSITE" id="PS51447"/>
    </source>
</evidence>
<evidence type="ECO:0000256" key="12">
    <source>
        <dbReference type="ARBA" id="ARBA00022840"/>
    </source>
</evidence>
<sequence>MFALLDAVAENMKHQKNIRLFEIGNVFASGEKGKPNEWRMITAICAEKTSTGKEGKLFYEAKGIADTLCEKMGINDVWYSDFQKASVYTDGRFWHQGRAAEIKIGDRTLGVVGEIDPVLLHAYDISERVAAIEIDHETLVACAQEKKEYRPIPKFPAVERDIAVVVPAETKIDSVQYTIEAAGGELLVSSDVFDIYEGEHIDAAQKSLAFHLIFQSPARTLTDEDVDEAFVAIVSALRREGWDVRS</sequence>
<comment type="caution">
    <text evidence="20">The sequence shown here is derived from an EMBL/GenBank/DDBJ whole genome shotgun (WGS) entry which is preliminary data.</text>
</comment>
<evidence type="ECO:0000256" key="6">
    <source>
        <dbReference type="ARBA" id="ARBA00017032"/>
    </source>
</evidence>
<keyword evidence="15" id="KW-0648">Protein biosynthesis</keyword>
<comment type="subcellular location">
    <subcellularLocation>
        <location evidence="2">Cytoplasm</location>
    </subcellularLocation>
</comment>
<dbReference type="FunFam" id="3.30.70.380:FF:000001">
    <property type="entry name" value="Phenylalanine--tRNA ligase beta subunit"/>
    <property type="match status" value="1"/>
</dbReference>
<proteinExistence type="inferred from homology"/>
<evidence type="ECO:0000256" key="4">
    <source>
        <dbReference type="ARBA" id="ARBA00011209"/>
    </source>
</evidence>
<evidence type="ECO:0000256" key="5">
    <source>
        <dbReference type="ARBA" id="ARBA00012814"/>
    </source>
</evidence>
<dbReference type="SUPFAM" id="SSF54991">
    <property type="entry name" value="Anticodon-binding domain of PheRS"/>
    <property type="match status" value="1"/>
</dbReference>
<dbReference type="GO" id="GO:0004826">
    <property type="term" value="F:phenylalanine-tRNA ligase activity"/>
    <property type="evidence" value="ECO:0007669"/>
    <property type="project" value="UniProtKB-EC"/>
</dbReference>
<dbReference type="Gene3D" id="3.30.930.10">
    <property type="entry name" value="Bira Bifunctional Protein, Domain 2"/>
    <property type="match status" value="1"/>
</dbReference>
<evidence type="ECO:0000256" key="13">
    <source>
        <dbReference type="ARBA" id="ARBA00022842"/>
    </source>
</evidence>
<dbReference type="Pfam" id="PF03147">
    <property type="entry name" value="FDX-ACB"/>
    <property type="match status" value="1"/>
</dbReference>
<comment type="subunit">
    <text evidence="4">Tetramer of two alpha and two beta subunits.</text>
</comment>
<dbReference type="GO" id="GO:0009328">
    <property type="term" value="C:phenylalanine-tRNA ligase complex"/>
    <property type="evidence" value="ECO:0007669"/>
    <property type="project" value="TreeGrafter"/>
</dbReference>
<dbReference type="PANTHER" id="PTHR10947">
    <property type="entry name" value="PHENYLALANYL-TRNA SYNTHETASE BETA CHAIN AND LEUCINE-RICH REPEAT-CONTAINING PROTEIN 47"/>
    <property type="match status" value="1"/>
</dbReference>
<evidence type="ECO:0000256" key="3">
    <source>
        <dbReference type="ARBA" id="ARBA00008653"/>
    </source>
</evidence>
<dbReference type="GO" id="GO:0005524">
    <property type="term" value="F:ATP binding"/>
    <property type="evidence" value="ECO:0007669"/>
    <property type="project" value="UniProtKB-KW"/>
</dbReference>
<comment type="similarity">
    <text evidence="3">Belongs to the phenylalanyl-tRNA synthetase beta subunit family. Type 1 subfamily.</text>
</comment>
<dbReference type="GO" id="GO:0046872">
    <property type="term" value="F:metal ion binding"/>
    <property type="evidence" value="ECO:0007669"/>
    <property type="project" value="UniProtKB-KW"/>
</dbReference>
<dbReference type="PROSITE" id="PS51447">
    <property type="entry name" value="FDX_ACB"/>
    <property type="match status" value="1"/>
</dbReference>
<protein>
    <recommendedName>
        <fullName evidence="6">Phenylalanine--tRNA ligase beta subunit</fullName>
        <ecNumber evidence="5">6.1.1.20</ecNumber>
    </recommendedName>
    <alternativeName>
        <fullName evidence="17">Phenylalanyl-tRNA synthetase beta subunit</fullName>
    </alternativeName>
</protein>
<name>A0A1F5AZZ4_9BACT</name>
<evidence type="ECO:0000256" key="16">
    <source>
        <dbReference type="ARBA" id="ARBA00023146"/>
    </source>
</evidence>
<comment type="catalytic activity">
    <reaction evidence="18">
        <text>tRNA(Phe) + L-phenylalanine + ATP = L-phenylalanyl-tRNA(Phe) + AMP + diphosphate + H(+)</text>
        <dbReference type="Rhea" id="RHEA:19413"/>
        <dbReference type="Rhea" id="RHEA-COMP:9668"/>
        <dbReference type="Rhea" id="RHEA-COMP:9699"/>
        <dbReference type="ChEBI" id="CHEBI:15378"/>
        <dbReference type="ChEBI" id="CHEBI:30616"/>
        <dbReference type="ChEBI" id="CHEBI:33019"/>
        <dbReference type="ChEBI" id="CHEBI:58095"/>
        <dbReference type="ChEBI" id="CHEBI:78442"/>
        <dbReference type="ChEBI" id="CHEBI:78531"/>
        <dbReference type="ChEBI" id="CHEBI:456215"/>
        <dbReference type="EC" id="6.1.1.20"/>
    </reaction>
</comment>
<accession>A0A1F5AZZ4</accession>
<dbReference type="InterPro" id="IPR005121">
    <property type="entry name" value="Fdx_antiC-bd"/>
</dbReference>
<evidence type="ECO:0000256" key="18">
    <source>
        <dbReference type="ARBA" id="ARBA00049255"/>
    </source>
</evidence>
<evidence type="ECO:0000256" key="9">
    <source>
        <dbReference type="ARBA" id="ARBA00022598"/>
    </source>
</evidence>
<keyword evidence="16" id="KW-0030">Aminoacyl-tRNA synthetase</keyword>
<evidence type="ECO:0000313" key="21">
    <source>
        <dbReference type="Proteomes" id="UP000176639"/>
    </source>
</evidence>
<dbReference type="GO" id="GO:0006432">
    <property type="term" value="P:phenylalanyl-tRNA aminoacylation"/>
    <property type="evidence" value="ECO:0007669"/>
    <property type="project" value="InterPro"/>
</dbReference>
<dbReference type="EMBL" id="MEYI01000022">
    <property type="protein sequence ID" value="OGD23950.1"/>
    <property type="molecule type" value="Genomic_DNA"/>
</dbReference>
<keyword evidence="7" id="KW-0963">Cytoplasm</keyword>
<keyword evidence="9" id="KW-0436">Ligase</keyword>
<evidence type="ECO:0000256" key="1">
    <source>
        <dbReference type="ARBA" id="ARBA00001946"/>
    </source>
</evidence>
<dbReference type="PANTHER" id="PTHR10947:SF0">
    <property type="entry name" value="PHENYLALANINE--TRNA LIGASE BETA SUBUNIT"/>
    <property type="match status" value="1"/>
</dbReference>
<dbReference type="EC" id="6.1.1.20" evidence="5"/>
<dbReference type="AlphaFoldDB" id="A0A1F5AZZ4"/>
<evidence type="ECO:0000256" key="8">
    <source>
        <dbReference type="ARBA" id="ARBA00022555"/>
    </source>
</evidence>
<evidence type="ECO:0000256" key="15">
    <source>
        <dbReference type="ARBA" id="ARBA00022917"/>
    </source>
</evidence>
<evidence type="ECO:0000256" key="2">
    <source>
        <dbReference type="ARBA" id="ARBA00004496"/>
    </source>
</evidence>
<dbReference type="SMART" id="SM00896">
    <property type="entry name" value="FDX-ACB"/>
    <property type="match status" value="1"/>
</dbReference>
<organism evidence="20 21">
    <name type="scientific">Candidatus Azambacteria bacterium RBG_16_47_10</name>
    <dbReference type="NCBI Taxonomy" id="1797292"/>
    <lineage>
        <taxon>Bacteria</taxon>
        <taxon>Candidatus Azamiibacteriota</taxon>
    </lineage>
</organism>
<keyword evidence="14" id="KW-0694">RNA-binding</keyword>
<dbReference type="GO" id="GO:0000049">
    <property type="term" value="F:tRNA binding"/>
    <property type="evidence" value="ECO:0007669"/>
    <property type="project" value="UniProtKB-KW"/>
</dbReference>
<feature type="domain" description="FDX-ACB" evidence="19">
    <location>
        <begin position="153"/>
        <end position="245"/>
    </location>
</feature>
<dbReference type="Gene3D" id="3.30.70.380">
    <property type="entry name" value="Ferrodoxin-fold anticodon-binding domain"/>
    <property type="match status" value="1"/>
</dbReference>
<dbReference type="Proteomes" id="UP000176639">
    <property type="component" value="Unassembled WGS sequence"/>
</dbReference>